<proteinExistence type="predicted"/>
<name>A0ABW3PRV3_9BACL</name>
<dbReference type="RefSeq" id="WP_251583494.1">
    <property type="nucleotide sequence ID" value="NZ_JBHTKX010000001.1"/>
</dbReference>
<reference evidence="2" key="1">
    <citation type="journal article" date="2019" name="Int. J. Syst. Evol. Microbiol.">
        <title>The Global Catalogue of Microorganisms (GCM) 10K type strain sequencing project: providing services to taxonomists for standard genome sequencing and annotation.</title>
        <authorList>
            <consortium name="The Broad Institute Genomics Platform"/>
            <consortium name="The Broad Institute Genome Sequencing Center for Infectious Disease"/>
            <person name="Wu L."/>
            <person name="Ma J."/>
        </authorList>
    </citation>
    <scope>NUCLEOTIDE SEQUENCE [LARGE SCALE GENOMIC DNA]</scope>
    <source>
        <strain evidence="2">CCUG 53519</strain>
    </source>
</reference>
<dbReference type="Proteomes" id="UP001597169">
    <property type="component" value="Unassembled WGS sequence"/>
</dbReference>
<organism evidence="1 2">
    <name type="scientific">Paenibacillus provencensis</name>
    <dbReference type="NCBI Taxonomy" id="441151"/>
    <lineage>
        <taxon>Bacteria</taxon>
        <taxon>Bacillati</taxon>
        <taxon>Bacillota</taxon>
        <taxon>Bacilli</taxon>
        <taxon>Bacillales</taxon>
        <taxon>Paenibacillaceae</taxon>
        <taxon>Paenibacillus</taxon>
    </lineage>
</organism>
<protein>
    <submittedName>
        <fullName evidence="1">Sporulation protein Cse60</fullName>
    </submittedName>
</protein>
<accession>A0ABW3PRV3</accession>
<comment type="caution">
    <text evidence="1">The sequence shown here is derived from an EMBL/GenBank/DDBJ whole genome shotgun (WGS) entry which is preliminary data.</text>
</comment>
<evidence type="ECO:0000313" key="1">
    <source>
        <dbReference type="EMBL" id="MFD1128277.1"/>
    </source>
</evidence>
<gene>
    <name evidence="1" type="ORF">ACFQ3J_08840</name>
</gene>
<evidence type="ECO:0000313" key="2">
    <source>
        <dbReference type="Proteomes" id="UP001597169"/>
    </source>
</evidence>
<dbReference type="Pfam" id="PF10957">
    <property type="entry name" value="Spore_Cse60"/>
    <property type="match status" value="1"/>
</dbReference>
<dbReference type="InterPro" id="IPR020296">
    <property type="entry name" value="Spore_Cse60"/>
</dbReference>
<sequence>MYQIKIFRKDSLEALELEVNNYLKELPIATKVEVKYQIEHQAINTDRETGVYGYATHTIVVITS</sequence>
<dbReference type="EMBL" id="JBHTKX010000001">
    <property type="protein sequence ID" value="MFD1128277.1"/>
    <property type="molecule type" value="Genomic_DNA"/>
</dbReference>
<keyword evidence="2" id="KW-1185">Reference proteome</keyword>